<dbReference type="AlphaFoldDB" id="A0A0P6YA98"/>
<dbReference type="InterPro" id="IPR018960">
    <property type="entry name" value="DUF1990"/>
</dbReference>
<keyword evidence="1" id="KW-0812">Transmembrane</keyword>
<accession>A0A0P6YA98</accession>
<keyword evidence="4" id="KW-1185">Reference proteome</keyword>
<feature type="transmembrane region" description="Helical" evidence="1">
    <location>
        <begin position="6"/>
        <end position="23"/>
    </location>
</feature>
<keyword evidence="1" id="KW-0472">Membrane</keyword>
<gene>
    <name evidence="3" type="ORF">SE18_08050</name>
</gene>
<proteinExistence type="predicted"/>
<evidence type="ECO:0000313" key="4">
    <source>
        <dbReference type="Proteomes" id="UP000050277"/>
    </source>
</evidence>
<organism evidence="3 4">
    <name type="scientific">Herpetosiphon geysericola</name>
    <dbReference type="NCBI Taxonomy" id="70996"/>
    <lineage>
        <taxon>Bacteria</taxon>
        <taxon>Bacillati</taxon>
        <taxon>Chloroflexota</taxon>
        <taxon>Chloroflexia</taxon>
        <taxon>Herpetosiphonales</taxon>
        <taxon>Herpetosiphonaceae</taxon>
        <taxon>Herpetosiphon</taxon>
    </lineage>
</organism>
<evidence type="ECO:0000313" key="3">
    <source>
        <dbReference type="EMBL" id="KPL90152.1"/>
    </source>
</evidence>
<dbReference type="STRING" id="70996.SE18_08050"/>
<reference evidence="3 4" key="1">
    <citation type="submission" date="2015-07" db="EMBL/GenBank/DDBJ databases">
        <title>Whole genome sequence of Herpetosiphon geysericola DSM 7119.</title>
        <authorList>
            <person name="Hemp J."/>
            <person name="Ward L.M."/>
            <person name="Pace L.A."/>
            <person name="Fischer W.W."/>
        </authorList>
    </citation>
    <scope>NUCLEOTIDE SEQUENCE [LARGE SCALE GENOMIC DNA]</scope>
    <source>
        <strain evidence="3 4">DSM 7119</strain>
    </source>
</reference>
<evidence type="ECO:0000256" key="1">
    <source>
        <dbReference type="SAM" id="Phobius"/>
    </source>
</evidence>
<evidence type="ECO:0000259" key="2">
    <source>
        <dbReference type="Pfam" id="PF09348"/>
    </source>
</evidence>
<dbReference type="Proteomes" id="UP000050277">
    <property type="component" value="Unassembled WGS sequence"/>
</dbReference>
<dbReference type="OrthoDB" id="5111310at2"/>
<protein>
    <recommendedName>
        <fullName evidence="2">DUF1990 domain-containing protein</fullName>
    </recommendedName>
</protein>
<dbReference type="RefSeq" id="WP_054533920.1">
    <property type="nucleotide sequence ID" value="NZ_LGKP01000013.1"/>
</dbReference>
<sequence length="213" mass="24384">MQRRHIIYVFGLGLGFIGLSQLWQRRFKRGKTTQRPQAGSGSLYRRRYWVDFVDPKQTPEALVKYIKANLPDFSPGLFADFRKATGDGRLMQVGDEYDITILGPWNGSVRVRESQALSFSFSTLEGHPEAGQIHFELKPHPEQAQTWRFEIGSEARSRDGLVEMAYKIGKAVQTQVWRTFCERVVEYAQAEQLGEIQTSTIEQTTEGEVVIHD</sequence>
<keyword evidence="1" id="KW-1133">Transmembrane helix</keyword>
<dbReference type="EMBL" id="LGKP01000013">
    <property type="protein sequence ID" value="KPL90152.1"/>
    <property type="molecule type" value="Genomic_DNA"/>
</dbReference>
<name>A0A0P6YA98_9CHLR</name>
<dbReference type="Pfam" id="PF09348">
    <property type="entry name" value="DUF1990"/>
    <property type="match status" value="1"/>
</dbReference>
<comment type="caution">
    <text evidence="3">The sequence shown here is derived from an EMBL/GenBank/DDBJ whole genome shotgun (WGS) entry which is preliminary data.</text>
</comment>
<feature type="domain" description="DUF1990" evidence="2">
    <location>
        <begin position="111"/>
        <end position="181"/>
    </location>
</feature>